<dbReference type="SUPFAM" id="SSF46785">
    <property type="entry name" value="Winged helix' DNA-binding domain"/>
    <property type="match status" value="1"/>
</dbReference>
<dbReference type="InterPro" id="IPR036390">
    <property type="entry name" value="WH_DNA-bd_sf"/>
</dbReference>
<name>A0A3D9FKZ7_9SPHN</name>
<dbReference type="EMBL" id="QRDP01000004">
    <property type="protein sequence ID" value="RED17766.1"/>
    <property type="molecule type" value="Genomic_DNA"/>
</dbReference>
<dbReference type="OrthoDB" id="8446812at2"/>
<proteinExistence type="predicted"/>
<feature type="region of interest" description="Disordered" evidence="4">
    <location>
        <begin position="1"/>
        <end position="22"/>
    </location>
</feature>
<evidence type="ECO:0000256" key="4">
    <source>
        <dbReference type="SAM" id="MobiDB-lite"/>
    </source>
</evidence>
<evidence type="ECO:0000256" key="3">
    <source>
        <dbReference type="ARBA" id="ARBA00023163"/>
    </source>
</evidence>
<dbReference type="InterPro" id="IPR036388">
    <property type="entry name" value="WH-like_DNA-bd_sf"/>
</dbReference>
<keyword evidence="3" id="KW-0804">Transcription</keyword>
<evidence type="ECO:0000256" key="2">
    <source>
        <dbReference type="ARBA" id="ARBA00023125"/>
    </source>
</evidence>
<keyword evidence="1" id="KW-0805">Transcription regulation</keyword>
<dbReference type="InterPro" id="IPR000835">
    <property type="entry name" value="HTH_MarR-typ"/>
</dbReference>
<accession>A0A3D9FKZ7</accession>
<gene>
    <name evidence="6" type="ORF">DFR46_2820</name>
</gene>
<dbReference type="GO" id="GO:0003700">
    <property type="term" value="F:DNA-binding transcription factor activity"/>
    <property type="evidence" value="ECO:0007669"/>
    <property type="project" value="InterPro"/>
</dbReference>
<sequence>MMKNMKVADSEIDAPQLGRGHPADSDSAPLSFLKLFYPFHYAVGMTVEKHLAGNSLSRHQTVILWILKSKGRNGRTLPRKIIAQMVKAWYNLGNPAISKVLRKMAQQELIAIEESANSRREKCISLTDTGAATINEMIARTENFITQISDKLTDAQILNGMDFIERVGEIVEFELESPVPSRV</sequence>
<feature type="domain" description="HTH marR-type" evidence="5">
    <location>
        <begin position="49"/>
        <end position="157"/>
    </location>
</feature>
<comment type="caution">
    <text evidence="6">The sequence shown here is derived from an EMBL/GenBank/DDBJ whole genome shotgun (WGS) entry which is preliminary data.</text>
</comment>
<evidence type="ECO:0000259" key="5">
    <source>
        <dbReference type="SMART" id="SM00347"/>
    </source>
</evidence>
<dbReference type="AlphaFoldDB" id="A0A3D9FKZ7"/>
<organism evidence="6 7">
    <name type="scientific">Parasphingopyxis lamellibrachiae</name>
    <dbReference type="NCBI Taxonomy" id="680125"/>
    <lineage>
        <taxon>Bacteria</taxon>
        <taxon>Pseudomonadati</taxon>
        <taxon>Pseudomonadota</taxon>
        <taxon>Alphaproteobacteria</taxon>
        <taxon>Sphingomonadales</taxon>
        <taxon>Sphingomonadaceae</taxon>
        <taxon>Parasphingopyxis</taxon>
    </lineage>
</organism>
<dbReference type="GO" id="GO:0003677">
    <property type="term" value="F:DNA binding"/>
    <property type="evidence" value="ECO:0007669"/>
    <property type="project" value="UniProtKB-KW"/>
</dbReference>
<reference evidence="6 7" key="1">
    <citation type="submission" date="2018-07" db="EMBL/GenBank/DDBJ databases">
        <title>Genomic Encyclopedia of Type Strains, Phase IV (KMG-IV): sequencing the most valuable type-strain genomes for metagenomic binning, comparative biology and taxonomic classification.</title>
        <authorList>
            <person name="Goeker M."/>
        </authorList>
    </citation>
    <scope>NUCLEOTIDE SEQUENCE [LARGE SCALE GENOMIC DNA]</scope>
    <source>
        <strain evidence="6 7">DSM 26725</strain>
    </source>
</reference>
<dbReference type="Gene3D" id="1.10.10.10">
    <property type="entry name" value="Winged helix-like DNA-binding domain superfamily/Winged helix DNA-binding domain"/>
    <property type="match status" value="1"/>
</dbReference>
<dbReference type="Pfam" id="PF13463">
    <property type="entry name" value="HTH_27"/>
    <property type="match status" value="1"/>
</dbReference>
<evidence type="ECO:0000256" key="1">
    <source>
        <dbReference type="ARBA" id="ARBA00023015"/>
    </source>
</evidence>
<keyword evidence="2 6" id="KW-0238">DNA-binding</keyword>
<dbReference type="Proteomes" id="UP000256310">
    <property type="component" value="Unassembled WGS sequence"/>
</dbReference>
<dbReference type="SMART" id="SM00347">
    <property type="entry name" value="HTH_MARR"/>
    <property type="match status" value="1"/>
</dbReference>
<dbReference type="InterPro" id="IPR023187">
    <property type="entry name" value="Tscrpt_reg_MarR-type_CS"/>
</dbReference>
<evidence type="ECO:0000313" key="7">
    <source>
        <dbReference type="Proteomes" id="UP000256310"/>
    </source>
</evidence>
<protein>
    <submittedName>
        <fullName evidence="6">DNA-binding MarR family transcriptional regulator</fullName>
    </submittedName>
</protein>
<keyword evidence="7" id="KW-1185">Reference proteome</keyword>
<evidence type="ECO:0000313" key="6">
    <source>
        <dbReference type="EMBL" id="RED17766.1"/>
    </source>
</evidence>
<dbReference type="PROSITE" id="PS01117">
    <property type="entry name" value="HTH_MARR_1"/>
    <property type="match status" value="1"/>
</dbReference>